<comment type="caution">
    <text evidence="4">The sequence shown here is derived from an EMBL/GenBank/DDBJ whole genome shotgun (WGS) entry which is preliminary data.</text>
</comment>
<dbReference type="GO" id="GO:0031491">
    <property type="term" value="F:nucleosome binding"/>
    <property type="evidence" value="ECO:0007669"/>
    <property type="project" value="TreeGrafter"/>
</dbReference>
<evidence type="ECO:0000256" key="3">
    <source>
        <dbReference type="PROSITE-ProRule" id="PRU00339"/>
    </source>
</evidence>
<dbReference type="GO" id="GO:0006325">
    <property type="term" value="P:chromatin organization"/>
    <property type="evidence" value="ECO:0007669"/>
    <property type="project" value="InterPro"/>
</dbReference>
<dbReference type="AlphaFoldDB" id="A0AA88H5N9"/>
<evidence type="ECO:0000256" key="2">
    <source>
        <dbReference type="ARBA" id="ARBA00023242"/>
    </source>
</evidence>
<evidence type="ECO:0000313" key="4">
    <source>
        <dbReference type="EMBL" id="KAK2703789.1"/>
    </source>
</evidence>
<dbReference type="PANTHER" id="PTHR15502:SF7">
    <property type="entry name" value="CALCINEURIN-BINDING PROTEIN CABIN-1"/>
    <property type="match status" value="1"/>
</dbReference>
<dbReference type="PROSITE" id="PS50005">
    <property type="entry name" value="TPR"/>
    <property type="match status" value="1"/>
</dbReference>
<sequence length="294" mass="33426">MLKFHGLNESESGEETKDEEAVLTIEAKEDNAICLHNEALSLVTSGEKRRALFKFNEVLDSPFVKEVCQSTSKDPSHTLAEQLQYSCYKNIATLLEEEEKFSDALDCYIYAVEIDKTDASTWYKLGKLALKLRDFQLARKAFEEGFTATPSFWPCLDQLITLLFAIFDYVSCLYYIKAAFKMDPTFLKGHAIRDAIVKDQPTIKEDLPSMSGLWDTYPCDEGLVHSFMEEALSLRKLRFQVPPMEPAKQATLIVDQPTFLALCHSLIEYYDSLTSNPDGRISDGQDLQCGTWFL</sequence>
<dbReference type="InterPro" id="IPR019734">
    <property type="entry name" value="TPR_rpt"/>
</dbReference>
<dbReference type="Gene3D" id="1.25.40.10">
    <property type="entry name" value="Tetratricopeptide repeat domain"/>
    <property type="match status" value="1"/>
</dbReference>
<organism evidence="4 5">
    <name type="scientific">Artemia franciscana</name>
    <name type="common">Brine shrimp</name>
    <name type="synonym">Artemia sanfranciscana</name>
    <dbReference type="NCBI Taxonomy" id="6661"/>
    <lineage>
        <taxon>Eukaryota</taxon>
        <taxon>Metazoa</taxon>
        <taxon>Ecdysozoa</taxon>
        <taxon>Arthropoda</taxon>
        <taxon>Crustacea</taxon>
        <taxon>Branchiopoda</taxon>
        <taxon>Anostraca</taxon>
        <taxon>Artemiidae</taxon>
        <taxon>Artemia</taxon>
    </lineage>
</organism>
<reference evidence="4" key="1">
    <citation type="submission" date="2023-07" db="EMBL/GenBank/DDBJ databases">
        <title>Chromosome-level genome assembly of Artemia franciscana.</title>
        <authorList>
            <person name="Jo E."/>
        </authorList>
    </citation>
    <scope>NUCLEOTIDE SEQUENCE</scope>
    <source>
        <tissue evidence="4">Whole body</tissue>
    </source>
</reference>
<dbReference type="SUPFAM" id="SSF48452">
    <property type="entry name" value="TPR-like"/>
    <property type="match status" value="1"/>
</dbReference>
<dbReference type="Proteomes" id="UP001187531">
    <property type="component" value="Unassembled WGS sequence"/>
</dbReference>
<protein>
    <submittedName>
        <fullName evidence="4">Uncharacterized protein</fullName>
    </submittedName>
</protein>
<dbReference type="InterPro" id="IPR011990">
    <property type="entry name" value="TPR-like_helical_dom_sf"/>
</dbReference>
<evidence type="ECO:0000313" key="5">
    <source>
        <dbReference type="Proteomes" id="UP001187531"/>
    </source>
</evidence>
<dbReference type="EMBL" id="JAVRJZ010000075">
    <property type="protein sequence ID" value="KAK2703789.1"/>
    <property type="molecule type" value="Genomic_DNA"/>
</dbReference>
<keyword evidence="2" id="KW-0539">Nucleus</keyword>
<feature type="repeat" description="TPR" evidence="3">
    <location>
        <begin position="119"/>
        <end position="152"/>
    </location>
</feature>
<proteinExistence type="predicted"/>
<evidence type="ECO:0000256" key="1">
    <source>
        <dbReference type="ARBA" id="ARBA00004123"/>
    </source>
</evidence>
<gene>
    <name evidence="4" type="ORF">QYM36_017848</name>
</gene>
<dbReference type="GO" id="GO:0005634">
    <property type="term" value="C:nucleus"/>
    <property type="evidence" value="ECO:0007669"/>
    <property type="project" value="UniProtKB-SubCell"/>
</dbReference>
<comment type="subcellular location">
    <subcellularLocation>
        <location evidence="1">Nucleus</location>
    </subcellularLocation>
</comment>
<keyword evidence="5" id="KW-1185">Reference proteome</keyword>
<dbReference type="SMART" id="SM00028">
    <property type="entry name" value="TPR"/>
    <property type="match status" value="2"/>
</dbReference>
<keyword evidence="3" id="KW-0802">TPR repeat</keyword>
<name>A0AA88H5N9_ARTSF</name>
<dbReference type="InterPro" id="IPR033053">
    <property type="entry name" value="Hir3/CABIN1"/>
</dbReference>
<dbReference type="PANTHER" id="PTHR15502">
    <property type="entry name" value="CALCINEURIN-BINDING PROTEIN CABIN 1-RELATED"/>
    <property type="match status" value="1"/>
</dbReference>
<accession>A0AA88H5N9</accession>